<keyword evidence="3" id="KW-0442">Lipid degradation</keyword>
<dbReference type="SUPFAM" id="SSF53474">
    <property type="entry name" value="alpha/beta-Hydrolases"/>
    <property type="match status" value="1"/>
</dbReference>
<sequence>MLPLLLFFSTLAHAIVVSGPSGPWPVSHHVVELTDESRWDPYAPETNPHKRRILTSFFVPVDVNQKKCEFEKIDYLTPATAKTYGKMVESMGLPNTILQGLELEFCKASSKKEPSWPVVIFSPGFSSSRLLSSAQAQSLASHGNVVITIDHPYEAIVVEFPDGDVVYGFTPDEAGGERTEKAFKVRVQDVSFLIDLISASSKLGGNIDAKLDTSKIFVYGHSLGGATSAQVALDDDRVLGGLDLDGQLFGSVKEVGLDKPFFLIGEETLANGTTYFGDFIDKVRGPKMLITIDGTKHLSFFDAPLLLSLRDDLPPELKPVIAGALGTIDGKRVASILDRILEAVTSFVFKGRANFLCKIEDKISEVVLMKRDLKKACK</sequence>
<evidence type="ECO:0000256" key="2">
    <source>
        <dbReference type="ARBA" id="ARBA00022801"/>
    </source>
</evidence>
<dbReference type="GO" id="GO:0003847">
    <property type="term" value="F:1-alkyl-2-acetylglycerophosphocholine esterase activity"/>
    <property type="evidence" value="ECO:0007669"/>
    <property type="project" value="UniProtKB-EC"/>
</dbReference>
<dbReference type="PANTHER" id="PTHR10272">
    <property type="entry name" value="PLATELET-ACTIVATING FACTOR ACETYLHYDROLASE"/>
    <property type="match status" value="1"/>
</dbReference>
<dbReference type="InterPro" id="IPR029058">
    <property type="entry name" value="AB_hydrolase_fold"/>
</dbReference>
<accession>A0A9W8VEX7</accession>
<evidence type="ECO:0000256" key="4">
    <source>
        <dbReference type="ARBA" id="ARBA00023098"/>
    </source>
</evidence>
<protein>
    <recommendedName>
        <fullName evidence="1">1-alkyl-2-acetylglycerophosphocholine esterase</fullName>
        <ecNumber evidence="1">3.1.1.47</ecNumber>
    </recommendedName>
</protein>
<keyword evidence="2" id="KW-0378">Hydrolase</keyword>
<dbReference type="OrthoDB" id="2363873at2759"/>
<dbReference type="EMBL" id="JAOQAZ010000011">
    <property type="protein sequence ID" value="KAJ4262926.1"/>
    <property type="molecule type" value="Genomic_DNA"/>
</dbReference>
<dbReference type="Gene3D" id="3.40.50.1820">
    <property type="entry name" value="alpha/beta hydrolase"/>
    <property type="match status" value="1"/>
</dbReference>
<dbReference type="AlphaFoldDB" id="A0A9W8VEX7"/>
<reference evidence="5" key="1">
    <citation type="submission" date="2022-09" db="EMBL/GenBank/DDBJ databases">
        <title>Fusarium specimens isolated from Avocado Roots.</title>
        <authorList>
            <person name="Stajich J."/>
            <person name="Roper C."/>
            <person name="Heimlech-Rivalta G."/>
        </authorList>
    </citation>
    <scope>NUCLEOTIDE SEQUENCE</scope>
    <source>
        <strain evidence="5">CF00136</strain>
    </source>
</reference>
<dbReference type="Proteomes" id="UP001152049">
    <property type="component" value="Unassembled WGS sequence"/>
</dbReference>
<organism evidence="5 6">
    <name type="scientific">Fusarium torreyae</name>
    <dbReference type="NCBI Taxonomy" id="1237075"/>
    <lineage>
        <taxon>Eukaryota</taxon>
        <taxon>Fungi</taxon>
        <taxon>Dikarya</taxon>
        <taxon>Ascomycota</taxon>
        <taxon>Pezizomycotina</taxon>
        <taxon>Sordariomycetes</taxon>
        <taxon>Hypocreomycetidae</taxon>
        <taxon>Hypocreales</taxon>
        <taxon>Nectriaceae</taxon>
        <taxon>Fusarium</taxon>
    </lineage>
</organism>
<keyword evidence="6" id="KW-1185">Reference proteome</keyword>
<dbReference type="EC" id="3.1.1.47" evidence="1"/>
<evidence type="ECO:0000313" key="6">
    <source>
        <dbReference type="Proteomes" id="UP001152049"/>
    </source>
</evidence>
<dbReference type="PANTHER" id="PTHR10272:SF14">
    <property type="entry name" value="PAF ACETYLHYDROLASE FAMILY PROTEIN"/>
    <property type="match status" value="1"/>
</dbReference>
<name>A0A9W8VEX7_9HYPO</name>
<evidence type="ECO:0000313" key="5">
    <source>
        <dbReference type="EMBL" id="KAJ4262926.1"/>
    </source>
</evidence>
<comment type="caution">
    <text evidence="5">The sequence shown here is derived from an EMBL/GenBank/DDBJ whole genome shotgun (WGS) entry which is preliminary data.</text>
</comment>
<evidence type="ECO:0000256" key="1">
    <source>
        <dbReference type="ARBA" id="ARBA00013201"/>
    </source>
</evidence>
<dbReference type="GO" id="GO:0016042">
    <property type="term" value="P:lipid catabolic process"/>
    <property type="evidence" value="ECO:0007669"/>
    <property type="project" value="UniProtKB-KW"/>
</dbReference>
<keyword evidence="4" id="KW-0443">Lipid metabolism</keyword>
<proteinExistence type="predicted"/>
<dbReference type="Pfam" id="PF03403">
    <property type="entry name" value="PAF-AH_p_II"/>
    <property type="match status" value="2"/>
</dbReference>
<gene>
    <name evidence="5" type="ORF">NW762_006539</name>
</gene>
<evidence type="ECO:0000256" key="3">
    <source>
        <dbReference type="ARBA" id="ARBA00022963"/>
    </source>
</evidence>